<evidence type="ECO:0000313" key="3">
    <source>
        <dbReference type="Proteomes" id="UP001500101"/>
    </source>
</evidence>
<sequence length="463" mass="54456">MAKNIKALKCPHCGSVKKQAIKEDHYLCNNCGTEYYLDNDDININIKHNYNRPNTWQWNDSNKKNLVILFVFVAAIILVPLFVNLFSNTNQTVINPVIPEAPKEKEKGYRDYVSDFIFNSNQAKDNVIILMRMQRRFDNRDLQKEQSFIRFYDWNTGKVLSDIQMKNWSEGNYLRFRTFDNGKTYIIPDKINRVYEANFDKQTITDVTEELFNNVPEFSSGIATMEFFYVNEGDGFKIMTNDGKEFFYFPGPDLIFKEYSAVRKINKGKNTLKPNAIEVPKYIFSIKSSDYPDEKIQLLKYWYRYNLGYPYEKPYRLQWKKEYQYPKGSGIFIGTFPYKKKLFTDTRIRKFIDLTPDRLYFDPKIEYQDSTNLIISGFPNANPESNRIIQKIDTNDGKVLWSFNAHPEGKYRLDDELIPFKGGIIMHLFLTNSSSNNRIVQLDQTGKIVKEVDVIKVIENNTP</sequence>
<proteinExistence type="predicted"/>
<organism evidence="2 3">
    <name type="scientific">Sphingobacterium kyonggiense</name>
    <dbReference type="NCBI Taxonomy" id="714075"/>
    <lineage>
        <taxon>Bacteria</taxon>
        <taxon>Pseudomonadati</taxon>
        <taxon>Bacteroidota</taxon>
        <taxon>Sphingobacteriia</taxon>
        <taxon>Sphingobacteriales</taxon>
        <taxon>Sphingobacteriaceae</taxon>
        <taxon>Sphingobacterium</taxon>
    </lineage>
</organism>
<name>A0ABP7Y627_9SPHI</name>
<protein>
    <submittedName>
        <fullName evidence="2">Uncharacterized protein</fullName>
    </submittedName>
</protein>
<keyword evidence="1" id="KW-0472">Membrane</keyword>
<keyword evidence="1" id="KW-1133">Transmembrane helix</keyword>
<evidence type="ECO:0000313" key="2">
    <source>
        <dbReference type="EMBL" id="GAA4131364.1"/>
    </source>
</evidence>
<evidence type="ECO:0000256" key="1">
    <source>
        <dbReference type="SAM" id="Phobius"/>
    </source>
</evidence>
<dbReference type="RefSeq" id="WP_344672762.1">
    <property type="nucleotide sequence ID" value="NZ_BAAAZI010000001.1"/>
</dbReference>
<accession>A0ABP7Y627</accession>
<comment type="caution">
    <text evidence="2">The sequence shown here is derived from an EMBL/GenBank/DDBJ whole genome shotgun (WGS) entry which is preliminary data.</text>
</comment>
<keyword evidence="1" id="KW-0812">Transmembrane</keyword>
<dbReference type="Proteomes" id="UP001500101">
    <property type="component" value="Unassembled WGS sequence"/>
</dbReference>
<gene>
    <name evidence="2" type="ORF">GCM10022216_01400</name>
</gene>
<reference evidence="3" key="1">
    <citation type="journal article" date="2019" name="Int. J. Syst. Evol. Microbiol.">
        <title>The Global Catalogue of Microorganisms (GCM) 10K type strain sequencing project: providing services to taxonomists for standard genome sequencing and annotation.</title>
        <authorList>
            <consortium name="The Broad Institute Genomics Platform"/>
            <consortium name="The Broad Institute Genome Sequencing Center for Infectious Disease"/>
            <person name="Wu L."/>
            <person name="Ma J."/>
        </authorList>
    </citation>
    <scope>NUCLEOTIDE SEQUENCE [LARGE SCALE GENOMIC DNA]</scope>
    <source>
        <strain evidence="3">JCM 16704</strain>
    </source>
</reference>
<keyword evidence="3" id="KW-1185">Reference proteome</keyword>
<dbReference type="EMBL" id="BAAAZI010000001">
    <property type="protein sequence ID" value="GAA4131364.1"/>
    <property type="molecule type" value="Genomic_DNA"/>
</dbReference>
<feature type="transmembrane region" description="Helical" evidence="1">
    <location>
        <begin position="66"/>
        <end position="86"/>
    </location>
</feature>